<evidence type="ECO:0000256" key="1">
    <source>
        <dbReference type="SAM" id="SignalP"/>
    </source>
</evidence>
<comment type="caution">
    <text evidence="2">The sequence shown here is derived from an EMBL/GenBank/DDBJ whole genome shotgun (WGS) entry which is preliminary data.</text>
</comment>
<dbReference type="EMBL" id="LRPB01000048">
    <property type="protein sequence ID" value="KYG79818.1"/>
    <property type="molecule type" value="Genomic_DNA"/>
</dbReference>
<sequence length="200" mass="23067">MTFKLLLLLILLSASLHGQNMTNSIGVVTISDDFDNSDHTIEFLNDDGSVWKAVNLFDESKPIEDLMIIALHPDYFLYKIRCKERNSEYFRVVVNEKTGLTKRMLISPKLKLQTWEEYVLDVFTIGFNISENPVLDKINGVPVSKSPAKNLFLYPKEVKGEWMRIIWTDSNYPTDNSINCSGWIKWKKGNQIIISLHHLS</sequence>
<gene>
    <name evidence="2" type="ORF">AWW67_10925</name>
</gene>
<evidence type="ECO:0000313" key="2">
    <source>
        <dbReference type="EMBL" id="KYG79818.1"/>
    </source>
</evidence>
<keyword evidence="1" id="KW-0732">Signal</keyword>
<dbReference type="STRING" id="1914963.AWW67_10925"/>
<organism evidence="2 3">
    <name type="scientific">Roseivirga seohaensis</name>
    <dbReference type="NCBI Taxonomy" id="1914963"/>
    <lineage>
        <taxon>Bacteria</taxon>
        <taxon>Pseudomonadati</taxon>
        <taxon>Bacteroidota</taxon>
        <taxon>Cytophagia</taxon>
        <taxon>Cytophagales</taxon>
        <taxon>Roseivirgaceae</taxon>
        <taxon>Roseivirga</taxon>
    </lineage>
</organism>
<dbReference type="AlphaFoldDB" id="A0A150XM46"/>
<evidence type="ECO:0000313" key="3">
    <source>
        <dbReference type="Proteomes" id="UP000075663"/>
    </source>
</evidence>
<name>A0A150XM46_9BACT</name>
<feature type="signal peptide" evidence="1">
    <location>
        <begin position="1"/>
        <end position="18"/>
    </location>
</feature>
<reference evidence="2 3" key="1">
    <citation type="submission" date="2016-01" db="EMBL/GenBank/DDBJ databases">
        <title>Genome sequencing of Roseivirga seohaensis SW-152.</title>
        <authorList>
            <person name="Selvaratnam C."/>
            <person name="Thevarajoo S."/>
            <person name="Goh K.M."/>
            <person name="Ee R."/>
            <person name="Chan K.-G."/>
            <person name="Chong C.S."/>
        </authorList>
    </citation>
    <scope>NUCLEOTIDE SEQUENCE [LARGE SCALE GENOMIC DNA]</scope>
    <source>
        <strain evidence="2 3">SW-152</strain>
    </source>
</reference>
<dbReference type="Proteomes" id="UP000075663">
    <property type="component" value="Unassembled WGS sequence"/>
</dbReference>
<feature type="chain" id="PRO_5007574945" evidence="1">
    <location>
        <begin position="19"/>
        <end position="200"/>
    </location>
</feature>
<accession>A0A150XM46</accession>
<protein>
    <submittedName>
        <fullName evidence="2">Uncharacterized protein</fullName>
    </submittedName>
</protein>
<proteinExistence type="predicted"/>